<accession>A0ABP8TPI7</accession>
<dbReference type="EMBL" id="BAABHJ010000012">
    <property type="protein sequence ID" value="GAA4610662.1"/>
    <property type="molecule type" value="Genomic_DNA"/>
</dbReference>
<proteinExistence type="predicted"/>
<evidence type="ECO:0000256" key="1">
    <source>
        <dbReference type="SAM" id="MobiDB-lite"/>
    </source>
</evidence>
<sequence length="82" mass="8465">MTVRVFGRGGQRNEATEPGESAAPRGSHFSPRTGLIALYAVVIAVLAGVLTFIGEHRPAASVAAGGVAFASAFMFFDKIIGD</sequence>
<name>A0ABP8TPI7_9ACTN</name>
<evidence type="ECO:0000313" key="4">
    <source>
        <dbReference type="Proteomes" id="UP001500212"/>
    </source>
</evidence>
<evidence type="ECO:0000256" key="2">
    <source>
        <dbReference type="SAM" id="Phobius"/>
    </source>
</evidence>
<gene>
    <name evidence="3" type="ORF">GCM10023195_44360</name>
</gene>
<dbReference type="RefSeq" id="WP_345357405.1">
    <property type="nucleotide sequence ID" value="NZ_BAABHJ010000012.1"/>
</dbReference>
<feature type="region of interest" description="Disordered" evidence="1">
    <location>
        <begin position="1"/>
        <end position="28"/>
    </location>
</feature>
<keyword evidence="2" id="KW-0472">Membrane</keyword>
<comment type="caution">
    <text evidence="3">The sequence shown here is derived from an EMBL/GenBank/DDBJ whole genome shotgun (WGS) entry which is preliminary data.</text>
</comment>
<feature type="transmembrane region" description="Helical" evidence="2">
    <location>
        <begin position="59"/>
        <end position="76"/>
    </location>
</feature>
<protein>
    <submittedName>
        <fullName evidence="3">Uncharacterized protein</fullName>
    </submittedName>
</protein>
<keyword evidence="2" id="KW-1133">Transmembrane helix</keyword>
<dbReference type="Proteomes" id="UP001500212">
    <property type="component" value="Unassembled WGS sequence"/>
</dbReference>
<evidence type="ECO:0000313" key="3">
    <source>
        <dbReference type="EMBL" id="GAA4610662.1"/>
    </source>
</evidence>
<organism evidence="3 4">
    <name type="scientific">Actinoallomurus liliacearum</name>
    <dbReference type="NCBI Taxonomy" id="1080073"/>
    <lineage>
        <taxon>Bacteria</taxon>
        <taxon>Bacillati</taxon>
        <taxon>Actinomycetota</taxon>
        <taxon>Actinomycetes</taxon>
        <taxon>Streptosporangiales</taxon>
        <taxon>Thermomonosporaceae</taxon>
        <taxon>Actinoallomurus</taxon>
    </lineage>
</organism>
<keyword evidence="4" id="KW-1185">Reference proteome</keyword>
<feature type="transmembrane region" description="Helical" evidence="2">
    <location>
        <begin position="35"/>
        <end position="53"/>
    </location>
</feature>
<reference evidence="4" key="1">
    <citation type="journal article" date="2019" name="Int. J. Syst. Evol. Microbiol.">
        <title>The Global Catalogue of Microorganisms (GCM) 10K type strain sequencing project: providing services to taxonomists for standard genome sequencing and annotation.</title>
        <authorList>
            <consortium name="The Broad Institute Genomics Platform"/>
            <consortium name="The Broad Institute Genome Sequencing Center for Infectious Disease"/>
            <person name="Wu L."/>
            <person name="Ma J."/>
        </authorList>
    </citation>
    <scope>NUCLEOTIDE SEQUENCE [LARGE SCALE GENOMIC DNA]</scope>
    <source>
        <strain evidence="4">JCM 17938</strain>
    </source>
</reference>
<keyword evidence="2" id="KW-0812">Transmembrane</keyword>